<organism evidence="1 2">
    <name type="scientific">Daphnia magna</name>
    <dbReference type="NCBI Taxonomy" id="35525"/>
    <lineage>
        <taxon>Eukaryota</taxon>
        <taxon>Metazoa</taxon>
        <taxon>Ecdysozoa</taxon>
        <taxon>Arthropoda</taxon>
        <taxon>Crustacea</taxon>
        <taxon>Branchiopoda</taxon>
        <taxon>Diplostraca</taxon>
        <taxon>Cladocera</taxon>
        <taxon>Anomopoda</taxon>
        <taxon>Daphniidae</taxon>
        <taxon>Daphnia</taxon>
    </lineage>
</organism>
<name>A0ABQ9Z223_9CRUS</name>
<sequence length="106" mass="12472">MRRELFPPWRNELFVDWCEGAVGRLHGLCKAYRKYFSASTKAFTNFSIHIELNMRTIGTFKRDTKINPFRQATLDRLTTRMLAGIPGYKAATDLTMKRRHLVEEFN</sequence>
<keyword evidence="2" id="KW-1185">Reference proteome</keyword>
<evidence type="ECO:0000313" key="2">
    <source>
        <dbReference type="Proteomes" id="UP001234178"/>
    </source>
</evidence>
<gene>
    <name evidence="1" type="ORF">OUZ56_012111</name>
</gene>
<proteinExistence type="predicted"/>
<accession>A0ABQ9Z223</accession>
<protein>
    <submittedName>
        <fullName evidence="1">Uncharacterized protein</fullName>
    </submittedName>
</protein>
<evidence type="ECO:0000313" key="1">
    <source>
        <dbReference type="EMBL" id="KAK4006957.1"/>
    </source>
</evidence>
<reference evidence="1 2" key="1">
    <citation type="journal article" date="2023" name="Nucleic Acids Res.">
        <title>The hologenome of Daphnia magna reveals possible DNA methylation and microbiome-mediated evolution of the host genome.</title>
        <authorList>
            <person name="Chaturvedi A."/>
            <person name="Li X."/>
            <person name="Dhandapani V."/>
            <person name="Marshall H."/>
            <person name="Kissane S."/>
            <person name="Cuenca-Cambronero M."/>
            <person name="Asole G."/>
            <person name="Calvet F."/>
            <person name="Ruiz-Romero M."/>
            <person name="Marangio P."/>
            <person name="Guigo R."/>
            <person name="Rago D."/>
            <person name="Mirbahai L."/>
            <person name="Eastwood N."/>
            <person name="Colbourne J.K."/>
            <person name="Zhou J."/>
            <person name="Mallon E."/>
            <person name="Orsini L."/>
        </authorList>
    </citation>
    <scope>NUCLEOTIDE SEQUENCE [LARGE SCALE GENOMIC DNA]</scope>
    <source>
        <strain evidence="1">LRV0_1</strain>
    </source>
</reference>
<dbReference type="Proteomes" id="UP001234178">
    <property type="component" value="Unassembled WGS sequence"/>
</dbReference>
<comment type="caution">
    <text evidence="1">The sequence shown here is derived from an EMBL/GenBank/DDBJ whole genome shotgun (WGS) entry which is preliminary data.</text>
</comment>
<dbReference type="EMBL" id="JAOYFB010000002">
    <property type="protein sequence ID" value="KAK4006957.1"/>
    <property type="molecule type" value="Genomic_DNA"/>
</dbReference>